<feature type="transmembrane region" description="Helical" evidence="9">
    <location>
        <begin position="29"/>
        <end position="54"/>
    </location>
</feature>
<dbReference type="InterPro" id="IPR038379">
    <property type="entry name" value="SecE_sf"/>
</dbReference>
<dbReference type="GO" id="GO:0065002">
    <property type="term" value="P:intracellular protein transmembrane transport"/>
    <property type="evidence" value="ECO:0007669"/>
    <property type="project" value="UniProtKB-UniRule"/>
</dbReference>
<dbReference type="PANTHER" id="PTHR33910">
    <property type="entry name" value="PROTEIN TRANSLOCASE SUBUNIT SECE"/>
    <property type="match status" value="1"/>
</dbReference>
<keyword evidence="4 9" id="KW-0812">Transmembrane</keyword>
<evidence type="ECO:0000256" key="2">
    <source>
        <dbReference type="ARBA" id="ARBA00022448"/>
    </source>
</evidence>
<proteinExistence type="inferred from homology"/>
<dbReference type="Proteomes" id="UP000037178">
    <property type="component" value="Unassembled WGS sequence"/>
</dbReference>
<keyword evidence="11" id="KW-1185">Reference proteome</keyword>
<dbReference type="GO" id="GO:0005886">
    <property type="term" value="C:plasma membrane"/>
    <property type="evidence" value="ECO:0007669"/>
    <property type="project" value="UniProtKB-SubCell"/>
</dbReference>
<sequence>MATRTNPLQFIQQVRAEVSKVVWPTRREVLMTSAMVFVMATLFAIFFFFVDFLIRTGLDLILSLGA</sequence>
<keyword evidence="5 9" id="KW-0653">Protein transport</keyword>
<dbReference type="Gene3D" id="1.20.5.1030">
    <property type="entry name" value="Preprotein translocase secy subunit"/>
    <property type="match status" value="1"/>
</dbReference>
<evidence type="ECO:0000256" key="8">
    <source>
        <dbReference type="ARBA" id="ARBA00023136"/>
    </source>
</evidence>
<organism evidence="10 11">
    <name type="scientific">Candidatus Rhodobacter oscarellae</name>
    <dbReference type="NCBI Taxonomy" id="1675527"/>
    <lineage>
        <taxon>Bacteria</taxon>
        <taxon>Pseudomonadati</taxon>
        <taxon>Pseudomonadota</taxon>
        <taxon>Alphaproteobacteria</taxon>
        <taxon>Rhodobacterales</taxon>
        <taxon>Rhodobacter group</taxon>
        <taxon>Rhodobacter</taxon>
    </lineage>
</organism>
<name>A0A0J9E794_9RHOB</name>
<evidence type="ECO:0000256" key="6">
    <source>
        <dbReference type="ARBA" id="ARBA00022989"/>
    </source>
</evidence>
<dbReference type="GO" id="GO:0009306">
    <property type="term" value="P:protein secretion"/>
    <property type="evidence" value="ECO:0007669"/>
    <property type="project" value="UniProtKB-UniRule"/>
</dbReference>
<comment type="function">
    <text evidence="9">Essential subunit of the Sec protein translocation channel SecYEG. Clamps together the 2 halves of SecY. May contact the channel plug during translocation.</text>
</comment>
<evidence type="ECO:0000313" key="10">
    <source>
        <dbReference type="EMBL" id="KMW57649.1"/>
    </source>
</evidence>
<dbReference type="GO" id="GO:0008320">
    <property type="term" value="F:protein transmembrane transporter activity"/>
    <property type="evidence" value="ECO:0007669"/>
    <property type="project" value="UniProtKB-UniRule"/>
</dbReference>
<evidence type="ECO:0000256" key="1">
    <source>
        <dbReference type="ARBA" id="ARBA00004370"/>
    </source>
</evidence>
<dbReference type="NCBIfam" id="TIGR00964">
    <property type="entry name" value="secE_bact"/>
    <property type="match status" value="1"/>
</dbReference>
<dbReference type="OrthoDB" id="9812738at2"/>
<comment type="subunit">
    <text evidence="9">Component of the Sec protein translocase complex. Heterotrimer consisting of SecY, SecE and SecG subunits. The heterotrimers can form oligomers, although 1 heterotrimer is thought to be able to translocate proteins. Interacts with the ribosome. Interacts with SecDF, and other proteins may be involved. Interacts with SecA.</text>
</comment>
<reference evidence="10 11" key="1">
    <citation type="submission" date="2015-06" db="EMBL/GenBank/DDBJ databases">
        <title>Draft genome sequence of an Alphaproteobacteria species associated to the Mediterranean sponge Oscarella lobularis.</title>
        <authorList>
            <person name="Jourda C."/>
            <person name="Santini S."/>
            <person name="Claverie J.-M."/>
        </authorList>
    </citation>
    <scope>NUCLEOTIDE SEQUENCE [LARGE SCALE GENOMIC DNA]</scope>
    <source>
        <strain evidence="10">IGS</strain>
    </source>
</reference>
<keyword evidence="6 9" id="KW-1133">Transmembrane helix</keyword>
<dbReference type="RefSeq" id="WP_049643351.1">
    <property type="nucleotide sequence ID" value="NZ_LFTY01000002.1"/>
</dbReference>
<comment type="subcellular location">
    <subcellularLocation>
        <location evidence="9">Cell membrane</location>
        <topology evidence="9">Single-pass membrane protein</topology>
    </subcellularLocation>
    <subcellularLocation>
        <location evidence="1">Membrane</location>
    </subcellularLocation>
</comment>
<dbReference type="HAMAP" id="MF_00422">
    <property type="entry name" value="SecE"/>
    <property type="match status" value="1"/>
</dbReference>
<dbReference type="AlphaFoldDB" id="A0A0J9E794"/>
<comment type="similarity">
    <text evidence="9">Belongs to the SecE/SEC61-gamma family.</text>
</comment>
<dbReference type="PANTHER" id="PTHR33910:SF1">
    <property type="entry name" value="PROTEIN TRANSLOCASE SUBUNIT SECE"/>
    <property type="match status" value="1"/>
</dbReference>
<dbReference type="InterPro" id="IPR005807">
    <property type="entry name" value="SecE_bac"/>
</dbReference>
<dbReference type="PATRIC" id="fig|1675527.3.peg.2741"/>
<dbReference type="Pfam" id="PF00584">
    <property type="entry name" value="SecE"/>
    <property type="match status" value="1"/>
</dbReference>
<evidence type="ECO:0000256" key="7">
    <source>
        <dbReference type="ARBA" id="ARBA00023010"/>
    </source>
</evidence>
<keyword evidence="3 9" id="KW-1003">Cell membrane</keyword>
<comment type="caution">
    <text evidence="10">The sequence shown here is derived from an EMBL/GenBank/DDBJ whole genome shotgun (WGS) entry which is preliminary data.</text>
</comment>
<dbReference type="GO" id="GO:0043952">
    <property type="term" value="P:protein transport by the Sec complex"/>
    <property type="evidence" value="ECO:0007669"/>
    <property type="project" value="UniProtKB-UniRule"/>
</dbReference>
<dbReference type="InterPro" id="IPR001901">
    <property type="entry name" value="Translocase_SecE/Sec61-g"/>
</dbReference>
<evidence type="ECO:0000256" key="3">
    <source>
        <dbReference type="ARBA" id="ARBA00022475"/>
    </source>
</evidence>
<evidence type="ECO:0000256" key="9">
    <source>
        <dbReference type="HAMAP-Rule" id="MF_00422"/>
    </source>
</evidence>
<protein>
    <recommendedName>
        <fullName evidence="9">Protein translocase subunit SecE</fullName>
    </recommendedName>
</protein>
<dbReference type="GO" id="GO:0006605">
    <property type="term" value="P:protein targeting"/>
    <property type="evidence" value="ECO:0007669"/>
    <property type="project" value="UniProtKB-UniRule"/>
</dbReference>
<accession>A0A0J9E794</accession>
<gene>
    <name evidence="9" type="primary">secE</name>
    <name evidence="10" type="ORF">AIOL_002614</name>
</gene>
<dbReference type="EMBL" id="LFTY01000002">
    <property type="protein sequence ID" value="KMW57649.1"/>
    <property type="molecule type" value="Genomic_DNA"/>
</dbReference>
<keyword evidence="7 9" id="KW-0811">Translocation</keyword>
<dbReference type="STRING" id="1675527.AIOL_002614"/>
<keyword evidence="8 9" id="KW-0472">Membrane</keyword>
<evidence type="ECO:0000256" key="4">
    <source>
        <dbReference type="ARBA" id="ARBA00022692"/>
    </source>
</evidence>
<evidence type="ECO:0000313" key="11">
    <source>
        <dbReference type="Proteomes" id="UP000037178"/>
    </source>
</evidence>
<evidence type="ECO:0000256" key="5">
    <source>
        <dbReference type="ARBA" id="ARBA00022927"/>
    </source>
</evidence>
<keyword evidence="2 9" id="KW-0813">Transport</keyword>